<dbReference type="AlphaFoldDB" id="A0AAE0Z9P7"/>
<reference evidence="1" key="1">
    <citation type="journal article" date="2023" name="G3 (Bethesda)">
        <title>A reference genome for the long-term kleptoplast-retaining sea slug Elysia crispata morphotype clarki.</title>
        <authorList>
            <person name="Eastman K.E."/>
            <person name="Pendleton A.L."/>
            <person name="Shaikh M.A."/>
            <person name="Suttiyut T."/>
            <person name="Ogas R."/>
            <person name="Tomko P."/>
            <person name="Gavelis G."/>
            <person name="Widhalm J.R."/>
            <person name="Wisecaver J.H."/>
        </authorList>
    </citation>
    <scope>NUCLEOTIDE SEQUENCE</scope>
    <source>
        <strain evidence="1">ECLA1</strain>
    </source>
</reference>
<sequence>MGYQLDLLSSKMVRFERTNAAQPEKFVHRSLDGASVCFKMSPSDILNGCLLISRFWASLCVQRSHQLSPSHDNNIECKPHTQFLYCIKLVMFYYNADIKTSDRTLPNVSIDKFLDG</sequence>
<dbReference type="EMBL" id="JAWDGP010004437">
    <property type="protein sequence ID" value="KAK3764472.1"/>
    <property type="molecule type" value="Genomic_DNA"/>
</dbReference>
<keyword evidence="2" id="KW-1185">Reference proteome</keyword>
<gene>
    <name evidence="1" type="ORF">RRG08_055637</name>
</gene>
<evidence type="ECO:0000313" key="2">
    <source>
        <dbReference type="Proteomes" id="UP001283361"/>
    </source>
</evidence>
<comment type="caution">
    <text evidence="1">The sequence shown here is derived from an EMBL/GenBank/DDBJ whole genome shotgun (WGS) entry which is preliminary data.</text>
</comment>
<organism evidence="1 2">
    <name type="scientific">Elysia crispata</name>
    <name type="common">lettuce slug</name>
    <dbReference type="NCBI Taxonomy" id="231223"/>
    <lineage>
        <taxon>Eukaryota</taxon>
        <taxon>Metazoa</taxon>
        <taxon>Spiralia</taxon>
        <taxon>Lophotrochozoa</taxon>
        <taxon>Mollusca</taxon>
        <taxon>Gastropoda</taxon>
        <taxon>Heterobranchia</taxon>
        <taxon>Euthyneura</taxon>
        <taxon>Panpulmonata</taxon>
        <taxon>Sacoglossa</taxon>
        <taxon>Placobranchoidea</taxon>
        <taxon>Plakobranchidae</taxon>
        <taxon>Elysia</taxon>
    </lineage>
</organism>
<protein>
    <submittedName>
        <fullName evidence="1">Uncharacterized protein</fullName>
    </submittedName>
</protein>
<evidence type="ECO:0000313" key="1">
    <source>
        <dbReference type="EMBL" id="KAK3764472.1"/>
    </source>
</evidence>
<dbReference type="Proteomes" id="UP001283361">
    <property type="component" value="Unassembled WGS sequence"/>
</dbReference>
<accession>A0AAE0Z9P7</accession>
<name>A0AAE0Z9P7_9GAST</name>
<proteinExistence type="predicted"/>